<dbReference type="Proteomes" id="UP000054166">
    <property type="component" value="Unassembled WGS sequence"/>
</dbReference>
<reference evidence="3 4" key="1">
    <citation type="submission" date="2014-04" db="EMBL/GenBank/DDBJ databases">
        <authorList>
            <consortium name="DOE Joint Genome Institute"/>
            <person name="Kuo A."/>
            <person name="Tarkka M."/>
            <person name="Buscot F."/>
            <person name="Kohler A."/>
            <person name="Nagy L.G."/>
            <person name="Floudas D."/>
            <person name="Copeland A."/>
            <person name="Barry K.W."/>
            <person name="Cichocki N."/>
            <person name="Veneault-Fourrey C."/>
            <person name="LaButti K."/>
            <person name="Lindquist E.A."/>
            <person name="Lipzen A."/>
            <person name="Lundell T."/>
            <person name="Morin E."/>
            <person name="Murat C."/>
            <person name="Sun H."/>
            <person name="Tunlid A."/>
            <person name="Henrissat B."/>
            <person name="Grigoriev I.V."/>
            <person name="Hibbett D.S."/>
            <person name="Martin F."/>
            <person name="Nordberg H.P."/>
            <person name="Cantor M.N."/>
            <person name="Hua S.X."/>
        </authorList>
    </citation>
    <scope>NUCLEOTIDE SEQUENCE [LARGE SCALE GENOMIC DNA]</scope>
    <source>
        <strain evidence="3 4">F 1598</strain>
    </source>
</reference>
<dbReference type="PANTHER" id="PTHR19308">
    <property type="entry name" value="PHOSPHATIDYLCHOLINE TRANSFER PROTEIN"/>
    <property type="match status" value="1"/>
</dbReference>
<reference evidence="4" key="2">
    <citation type="submission" date="2015-01" db="EMBL/GenBank/DDBJ databases">
        <title>Evolutionary Origins and Diversification of the Mycorrhizal Mutualists.</title>
        <authorList>
            <consortium name="DOE Joint Genome Institute"/>
            <consortium name="Mycorrhizal Genomics Consortium"/>
            <person name="Kohler A."/>
            <person name="Kuo A."/>
            <person name="Nagy L.G."/>
            <person name="Floudas D."/>
            <person name="Copeland A."/>
            <person name="Barry K.W."/>
            <person name="Cichocki N."/>
            <person name="Veneault-Fourrey C."/>
            <person name="LaButti K."/>
            <person name="Lindquist E.A."/>
            <person name="Lipzen A."/>
            <person name="Lundell T."/>
            <person name="Morin E."/>
            <person name="Murat C."/>
            <person name="Riley R."/>
            <person name="Ohm R."/>
            <person name="Sun H."/>
            <person name="Tunlid A."/>
            <person name="Henrissat B."/>
            <person name="Grigoriev I.V."/>
            <person name="Hibbett D.S."/>
            <person name="Martin F."/>
        </authorList>
    </citation>
    <scope>NUCLEOTIDE SEQUENCE [LARGE SCALE GENOMIC DNA]</scope>
    <source>
        <strain evidence="4">F 1598</strain>
    </source>
</reference>
<dbReference type="CDD" id="cd00177">
    <property type="entry name" value="START"/>
    <property type="match status" value="1"/>
</dbReference>
<dbReference type="InterPro" id="IPR002913">
    <property type="entry name" value="START_lipid-bd_dom"/>
</dbReference>
<gene>
    <name evidence="3" type="ORF">PILCRDRAFT_814970</name>
</gene>
<evidence type="ECO:0000313" key="3">
    <source>
        <dbReference type="EMBL" id="KIM87447.1"/>
    </source>
</evidence>
<dbReference type="AlphaFoldDB" id="A0A0C3CCN2"/>
<feature type="region of interest" description="Disordered" evidence="1">
    <location>
        <begin position="1"/>
        <end position="21"/>
    </location>
</feature>
<proteinExistence type="predicted"/>
<accession>A0A0C3CCN2</accession>
<protein>
    <recommendedName>
        <fullName evidence="2">START domain-containing protein</fullName>
    </recommendedName>
</protein>
<dbReference type="GO" id="GO:0005737">
    <property type="term" value="C:cytoplasm"/>
    <property type="evidence" value="ECO:0007669"/>
    <property type="project" value="UniProtKB-ARBA"/>
</dbReference>
<dbReference type="PANTHER" id="PTHR19308:SF14">
    <property type="entry name" value="START DOMAIN-CONTAINING PROTEIN"/>
    <property type="match status" value="1"/>
</dbReference>
<dbReference type="HOGENOM" id="CLU_061635_0_0_1"/>
<evidence type="ECO:0000256" key="1">
    <source>
        <dbReference type="SAM" id="MobiDB-lite"/>
    </source>
</evidence>
<feature type="domain" description="START" evidence="2">
    <location>
        <begin position="26"/>
        <end position="201"/>
    </location>
</feature>
<sequence length="318" mass="35566">MQRPPFSKLENYSPNPHPEALPKALQTLKDLRSDEDIWEYSDKKEGVTLRQFPREGDAVPHVRGDGSIDGYSIEEILAVIHQQSCRAVWDVRYETGFPVETYDRNTIGFWASQKGSGYLVWPRDFTGIAGHIQEKEGDKEVSYYLQTSVEMKNVPEFPSSYVRGTLSVAGWILRPAGEANKVDLTYIVHVDPAGYIPSSLVALVVAEIPMCIARVRGYLADNGFPVYIPHNTEDFPGIMQGETFDPTSNTFDAKWKPHGAGVFNIYYDKSRWTAGAKVVPGDNTSEADFKVTQSDGKVTITFEEGVKDKNLHIVVKKA</sequence>
<dbReference type="InParanoid" id="A0A0C3CCN2"/>
<dbReference type="InterPro" id="IPR023393">
    <property type="entry name" value="START-like_dom_sf"/>
</dbReference>
<dbReference type="PROSITE" id="PS50848">
    <property type="entry name" value="START"/>
    <property type="match status" value="1"/>
</dbReference>
<name>A0A0C3CCN2_PILCF</name>
<keyword evidence="4" id="KW-1185">Reference proteome</keyword>
<dbReference type="Pfam" id="PF01852">
    <property type="entry name" value="START"/>
    <property type="match status" value="1"/>
</dbReference>
<dbReference type="OrthoDB" id="196858at2759"/>
<dbReference type="Gene3D" id="3.30.530.20">
    <property type="match status" value="1"/>
</dbReference>
<dbReference type="InterPro" id="IPR051213">
    <property type="entry name" value="START_lipid_transfer"/>
</dbReference>
<dbReference type="EMBL" id="KN832979">
    <property type="protein sequence ID" value="KIM87447.1"/>
    <property type="molecule type" value="Genomic_DNA"/>
</dbReference>
<evidence type="ECO:0000259" key="2">
    <source>
        <dbReference type="PROSITE" id="PS50848"/>
    </source>
</evidence>
<evidence type="ECO:0000313" key="4">
    <source>
        <dbReference type="Proteomes" id="UP000054166"/>
    </source>
</evidence>
<dbReference type="STRING" id="765440.A0A0C3CCN2"/>
<dbReference type="GO" id="GO:0008289">
    <property type="term" value="F:lipid binding"/>
    <property type="evidence" value="ECO:0007669"/>
    <property type="project" value="InterPro"/>
</dbReference>
<organism evidence="3 4">
    <name type="scientific">Piloderma croceum (strain F 1598)</name>
    <dbReference type="NCBI Taxonomy" id="765440"/>
    <lineage>
        <taxon>Eukaryota</taxon>
        <taxon>Fungi</taxon>
        <taxon>Dikarya</taxon>
        <taxon>Basidiomycota</taxon>
        <taxon>Agaricomycotina</taxon>
        <taxon>Agaricomycetes</taxon>
        <taxon>Agaricomycetidae</taxon>
        <taxon>Atheliales</taxon>
        <taxon>Atheliaceae</taxon>
        <taxon>Piloderma</taxon>
    </lineage>
</organism>
<dbReference type="SUPFAM" id="SSF55961">
    <property type="entry name" value="Bet v1-like"/>
    <property type="match status" value="1"/>
</dbReference>